<name>A0A0C3DIT9_9AGAM</name>
<dbReference type="AlphaFoldDB" id="A0A0C3DIT9"/>
<accession>A0A0C3DIT9</accession>
<dbReference type="HOGENOM" id="CLU_1120680_0_0_1"/>
<keyword evidence="1" id="KW-1133">Transmembrane helix</keyword>
<evidence type="ECO:0000256" key="1">
    <source>
        <dbReference type="SAM" id="Phobius"/>
    </source>
</evidence>
<feature type="transmembrane region" description="Helical" evidence="1">
    <location>
        <begin position="210"/>
        <end position="229"/>
    </location>
</feature>
<reference evidence="3" key="2">
    <citation type="submission" date="2015-01" db="EMBL/GenBank/DDBJ databases">
        <title>Evolutionary Origins and Diversification of the Mycorrhizal Mutualists.</title>
        <authorList>
            <consortium name="DOE Joint Genome Institute"/>
            <consortium name="Mycorrhizal Genomics Consortium"/>
            <person name="Kohler A."/>
            <person name="Kuo A."/>
            <person name="Nagy L.G."/>
            <person name="Floudas D."/>
            <person name="Copeland A."/>
            <person name="Barry K.W."/>
            <person name="Cichocki N."/>
            <person name="Veneault-Fourrey C."/>
            <person name="LaButti K."/>
            <person name="Lindquist E.A."/>
            <person name="Lipzen A."/>
            <person name="Lundell T."/>
            <person name="Morin E."/>
            <person name="Murat C."/>
            <person name="Riley R."/>
            <person name="Ohm R."/>
            <person name="Sun H."/>
            <person name="Tunlid A."/>
            <person name="Henrissat B."/>
            <person name="Grigoriev I.V."/>
            <person name="Hibbett D.S."/>
            <person name="Martin F."/>
        </authorList>
    </citation>
    <scope>NUCLEOTIDE SEQUENCE [LARGE SCALE GENOMIC DNA]</scope>
    <source>
        <strain evidence="3">Foug A</strain>
    </source>
</reference>
<gene>
    <name evidence="2" type="ORF">SCLCIDRAFT_248929</name>
</gene>
<organism evidence="2 3">
    <name type="scientific">Scleroderma citrinum Foug A</name>
    <dbReference type="NCBI Taxonomy" id="1036808"/>
    <lineage>
        <taxon>Eukaryota</taxon>
        <taxon>Fungi</taxon>
        <taxon>Dikarya</taxon>
        <taxon>Basidiomycota</taxon>
        <taxon>Agaricomycotina</taxon>
        <taxon>Agaricomycetes</taxon>
        <taxon>Agaricomycetidae</taxon>
        <taxon>Boletales</taxon>
        <taxon>Sclerodermatineae</taxon>
        <taxon>Sclerodermataceae</taxon>
        <taxon>Scleroderma</taxon>
    </lineage>
</organism>
<evidence type="ECO:0000313" key="2">
    <source>
        <dbReference type="EMBL" id="KIM56244.1"/>
    </source>
</evidence>
<feature type="transmembrane region" description="Helical" evidence="1">
    <location>
        <begin position="178"/>
        <end position="198"/>
    </location>
</feature>
<protein>
    <submittedName>
        <fullName evidence="2">Uncharacterized protein</fullName>
    </submittedName>
</protein>
<reference evidence="2 3" key="1">
    <citation type="submission" date="2014-04" db="EMBL/GenBank/DDBJ databases">
        <authorList>
            <consortium name="DOE Joint Genome Institute"/>
            <person name="Kuo A."/>
            <person name="Kohler A."/>
            <person name="Nagy L.G."/>
            <person name="Floudas D."/>
            <person name="Copeland A."/>
            <person name="Barry K.W."/>
            <person name="Cichocki N."/>
            <person name="Veneault-Fourrey C."/>
            <person name="LaButti K."/>
            <person name="Lindquist E.A."/>
            <person name="Lipzen A."/>
            <person name="Lundell T."/>
            <person name="Morin E."/>
            <person name="Murat C."/>
            <person name="Sun H."/>
            <person name="Tunlid A."/>
            <person name="Henrissat B."/>
            <person name="Grigoriev I.V."/>
            <person name="Hibbett D.S."/>
            <person name="Martin F."/>
            <person name="Nordberg H.P."/>
            <person name="Cantor M.N."/>
            <person name="Hua S.X."/>
        </authorList>
    </citation>
    <scope>NUCLEOTIDE SEQUENCE [LARGE SCALE GENOMIC DNA]</scope>
    <source>
        <strain evidence="2 3">Foug A</strain>
    </source>
</reference>
<dbReference type="EMBL" id="KN822120">
    <property type="protein sequence ID" value="KIM56244.1"/>
    <property type="molecule type" value="Genomic_DNA"/>
</dbReference>
<keyword evidence="1" id="KW-0472">Membrane</keyword>
<sequence length="237" mass="26228">MLTILDYIRKLLLGAAKRYSPARFLQYLLALCRVVFKKCNFKYGDENSSHRFPLPKTPTIADGCLSEESIGTPAGHAISGSYPPAQPQGPMNAVGAHNAQNNDTFPSPYRCKPPLKQGLQCLQTRWLGLINMVLFLDHPGFIQRSLADTQGKDSMGIYTDIEKWRKFSHTYAEDTNSVSLLGTVLIAANVGFLAIQTVDKPDGVFSLPQRFSYLSLLFAQASVVMGLAIRSPRLFID</sequence>
<evidence type="ECO:0000313" key="3">
    <source>
        <dbReference type="Proteomes" id="UP000053989"/>
    </source>
</evidence>
<keyword evidence="1" id="KW-0812">Transmembrane</keyword>
<dbReference type="Proteomes" id="UP000053989">
    <property type="component" value="Unassembled WGS sequence"/>
</dbReference>
<dbReference type="InParanoid" id="A0A0C3DIT9"/>
<keyword evidence="3" id="KW-1185">Reference proteome</keyword>
<dbReference type="OrthoDB" id="2674865at2759"/>
<proteinExistence type="predicted"/>